<dbReference type="PANTHER" id="PTHR23416">
    <property type="entry name" value="SIALIC ACID SYNTHASE-RELATED"/>
    <property type="match status" value="1"/>
</dbReference>
<dbReference type="Pfam" id="PF00132">
    <property type="entry name" value="Hexapep"/>
    <property type="match status" value="1"/>
</dbReference>
<dbReference type="RefSeq" id="WP_064790382.1">
    <property type="nucleotide sequence ID" value="NZ_CP031555.1"/>
</dbReference>
<evidence type="ECO:0000313" key="6">
    <source>
        <dbReference type="EMBL" id="AXO14583.1"/>
    </source>
</evidence>
<dbReference type="SMART" id="SM01266">
    <property type="entry name" value="Mac"/>
    <property type="match status" value="1"/>
</dbReference>
<dbReference type="InterPro" id="IPR001451">
    <property type="entry name" value="Hexapep"/>
</dbReference>
<evidence type="ECO:0000256" key="4">
    <source>
        <dbReference type="ARBA" id="ARBA00023315"/>
    </source>
</evidence>
<accession>A0ABN5NE08</accession>
<sequence length="189" mass="20464">MSHNPTPKTDLEKMQAGEWYSCLDPEISALRHRALEACHEHSVLYPVDRGNIGPKLRALFAKCADDVRIEARFHCAYGINIHLAEDVFLNVGCVILDTAPVKIGRHSMLGPNVQIYCADHHRDPELRKQHLEIARPVTIGDNVWIGGGAIILPGITVGDEAIIGAGSVVTRDVAAGTTVVGNPAKPVAR</sequence>
<keyword evidence="3" id="KW-0677">Repeat</keyword>
<proteinExistence type="inferred from homology"/>
<name>A0ABN5NE08_9PROT</name>
<dbReference type="CDD" id="cd03357">
    <property type="entry name" value="LbH_MAT_GAT"/>
    <property type="match status" value="1"/>
</dbReference>
<dbReference type="InterPro" id="IPR011004">
    <property type="entry name" value="Trimer_LpxA-like_sf"/>
</dbReference>
<dbReference type="Gene3D" id="2.160.10.10">
    <property type="entry name" value="Hexapeptide repeat proteins"/>
    <property type="match status" value="1"/>
</dbReference>
<feature type="domain" description="Maltose/galactoside acetyltransferase" evidence="5">
    <location>
        <begin position="11"/>
        <end position="65"/>
    </location>
</feature>
<dbReference type="InterPro" id="IPR018357">
    <property type="entry name" value="Hexapep_transf_CS"/>
</dbReference>
<dbReference type="PROSITE" id="PS00101">
    <property type="entry name" value="HEXAPEP_TRANSFERASES"/>
    <property type="match status" value="1"/>
</dbReference>
<dbReference type="EMBL" id="CP031555">
    <property type="protein sequence ID" value="AXO14583.1"/>
    <property type="molecule type" value="Genomic_DNA"/>
</dbReference>
<gene>
    <name evidence="6" type="ORF">DY252_10410</name>
</gene>
<dbReference type="PANTHER" id="PTHR23416:SF23">
    <property type="entry name" value="ACETYLTRANSFERASE C18B11.09C-RELATED"/>
    <property type="match status" value="1"/>
</dbReference>
<comment type="similarity">
    <text evidence="1">Belongs to the transferase hexapeptide repeat family.</text>
</comment>
<dbReference type="InterPro" id="IPR051159">
    <property type="entry name" value="Hexapeptide_acetyltransf"/>
</dbReference>
<evidence type="ECO:0000259" key="5">
    <source>
        <dbReference type="SMART" id="SM01266"/>
    </source>
</evidence>
<dbReference type="Proteomes" id="UP000256971">
    <property type="component" value="Chromosome"/>
</dbReference>
<evidence type="ECO:0000313" key="7">
    <source>
        <dbReference type="Proteomes" id="UP000256971"/>
    </source>
</evidence>
<evidence type="ECO:0000256" key="2">
    <source>
        <dbReference type="ARBA" id="ARBA00022679"/>
    </source>
</evidence>
<organism evidence="6 7">
    <name type="scientific">Thalassospira indica</name>
    <dbReference type="NCBI Taxonomy" id="1891279"/>
    <lineage>
        <taxon>Bacteria</taxon>
        <taxon>Pseudomonadati</taxon>
        <taxon>Pseudomonadota</taxon>
        <taxon>Alphaproteobacteria</taxon>
        <taxon>Rhodospirillales</taxon>
        <taxon>Thalassospiraceae</taxon>
        <taxon>Thalassospira</taxon>
    </lineage>
</organism>
<keyword evidence="4" id="KW-0012">Acyltransferase</keyword>
<dbReference type="InterPro" id="IPR024688">
    <property type="entry name" value="Mac_dom"/>
</dbReference>
<dbReference type="Pfam" id="PF12464">
    <property type="entry name" value="Mac"/>
    <property type="match status" value="1"/>
</dbReference>
<protein>
    <submittedName>
        <fullName evidence="6">Sugar O-acetyltransferase</fullName>
    </submittedName>
</protein>
<reference evidence="6 7" key="1">
    <citation type="submission" date="2018-08" db="EMBL/GenBank/DDBJ databases">
        <title>Complete genome sequence of type strain Thalassospira indica MCCC 1A01103T, isolated from isolated from deep seawater of the Indian Ocean.</title>
        <authorList>
            <person name="Liu Y."/>
        </authorList>
    </citation>
    <scope>NUCLEOTIDE SEQUENCE [LARGE SCALE GENOMIC DNA]</scope>
    <source>
        <strain evidence="6 7">PB8BT</strain>
    </source>
</reference>
<keyword evidence="7" id="KW-1185">Reference proteome</keyword>
<evidence type="ECO:0000256" key="3">
    <source>
        <dbReference type="ARBA" id="ARBA00022737"/>
    </source>
</evidence>
<evidence type="ECO:0000256" key="1">
    <source>
        <dbReference type="ARBA" id="ARBA00007274"/>
    </source>
</evidence>
<dbReference type="SUPFAM" id="SSF51161">
    <property type="entry name" value="Trimeric LpxA-like enzymes"/>
    <property type="match status" value="1"/>
</dbReference>
<keyword evidence="2" id="KW-0808">Transferase</keyword>